<feature type="domain" description="NusG-like N-terminal" evidence="4">
    <location>
        <begin position="1"/>
        <end position="101"/>
    </location>
</feature>
<gene>
    <name evidence="5" type="ORF">ACFPN2_30310</name>
</gene>
<keyword evidence="3" id="KW-0804">Transcription</keyword>
<evidence type="ECO:0000256" key="3">
    <source>
        <dbReference type="ARBA" id="ARBA00023163"/>
    </source>
</evidence>
<dbReference type="InterPro" id="IPR036735">
    <property type="entry name" value="NGN_dom_sf"/>
</dbReference>
<keyword evidence="1" id="KW-0889">Transcription antitermination</keyword>
<dbReference type="InterPro" id="IPR008991">
    <property type="entry name" value="Translation_prot_SH3-like_sf"/>
</dbReference>
<dbReference type="SUPFAM" id="SSF50104">
    <property type="entry name" value="Translation proteins SH3-like domain"/>
    <property type="match status" value="1"/>
</dbReference>
<evidence type="ECO:0000256" key="2">
    <source>
        <dbReference type="ARBA" id="ARBA00023015"/>
    </source>
</evidence>
<dbReference type="PANTHER" id="PTHR30265:SF7">
    <property type="entry name" value="TRANSCRIPTION ANTITERMINATION PROTEIN RFAH"/>
    <property type="match status" value="1"/>
</dbReference>
<dbReference type="PANTHER" id="PTHR30265">
    <property type="entry name" value="RHO-INTERACTING TRANSCRIPTION TERMINATION FACTOR NUSG"/>
    <property type="match status" value="1"/>
</dbReference>
<proteinExistence type="predicted"/>
<protein>
    <submittedName>
        <fullName evidence="5">Transcription termination/antitermination NusG family protein</fullName>
    </submittedName>
</protein>
<dbReference type="Gene3D" id="3.30.70.940">
    <property type="entry name" value="NusG, N-terminal domain"/>
    <property type="match status" value="1"/>
</dbReference>
<dbReference type="InterPro" id="IPR006645">
    <property type="entry name" value="NGN-like_dom"/>
</dbReference>
<dbReference type="Proteomes" id="UP001595904">
    <property type="component" value="Unassembled WGS sequence"/>
</dbReference>
<dbReference type="RefSeq" id="WP_380603700.1">
    <property type="nucleotide sequence ID" value="NZ_JBHSDU010000015.1"/>
</dbReference>
<sequence>MLRWYLIQTKPSAERVAEWNLQRQGFETYYPLALTSSRRRGRSTRERIAALFPRYLFLRLDEGVQCLAPVRSTVGVASIVRFGALYAVVPDRLVADLRQRADAETGLHHVGGHAELCCGESVQITDGPLQGLEGIFEREAGADRVVVLLKLLGQTARVQVPLDYVIAAGSAA</sequence>
<dbReference type="SMART" id="SM00738">
    <property type="entry name" value="NGN"/>
    <property type="match status" value="1"/>
</dbReference>
<dbReference type="SUPFAM" id="SSF82679">
    <property type="entry name" value="N-utilization substance G protein NusG, N-terminal domain"/>
    <property type="match status" value="1"/>
</dbReference>
<evidence type="ECO:0000313" key="6">
    <source>
        <dbReference type="Proteomes" id="UP001595904"/>
    </source>
</evidence>
<dbReference type="InterPro" id="IPR043425">
    <property type="entry name" value="NusG-like"/>
</dbReference>
<evidence type="ECO:0000256" key="1">
    <source>
        <dbReference type="ARBA" id="ARBA00022814"/>
    </source>
</evidence>
<evidence type="ECO:0000313" key="5">
    <source>
        <dbReference type="EMBL" id="MFC4313409.1"/>
    </source>
</evidence>
<dbReference type="Pfam" id="PF02357">
    <property type="entry name" value="NusG"/>
    <property type="match status" value="1"/>
</dbReference>
<keyword evidence="6" id="KW-1185">Reference proteome</keyword>
<name>A0ABV8T3X9_9GAMM</name>
<reference evidence="6" key="1">
    <citation type="journal article" date="2019" name="Int. J. Syst. Evol. Microbiol.">
        <title>The Global Catalogue of Microorganisms (GCM) 10K type strain sequencing project: providing services to taxonomists for standard genome sequencing and annotation.</title>
        <authorList>
            <consortium name="The Broad Institute Genomics Platform"/>
            <consortium name="The Broad Institute Genome Sequencing Center for Infectious Disease"/>
            <person name="Wu L."/>
            <person name="Ma J."/>
        </authorList>
    </citation>
    <scope>NUCLEOTIDE SEQUENCE [LARGE SCALE GENOMIC DNA]</scope>
    <source>
        <strain evidence="6">CGMCC 1.10759</strain>
    </source>
</reference>
<evidence type="ECO:0000259" key="4">
    <source>
        <dbReference type="SMART" id="SM00738"/>
    </source>
</evidence>
<dbReference type="CDD" id="cd09892">
    <property type="entry name" value="NGN_SP_RfaH"/>
    <property type="match status" value="1"/>
</dbReference>
<organism evidence="5 6">
    <name type="scientific">Steroidobacter flavus</name>
    <dbReference type="NCBI Taxonomy" id="1842136"/>
    <lineage>
        <taxon>Bacteria</taxon>
        <taxon>Pseudomonadati</taxon>
        <taxon>Pseudomonadota</taxon>
        <taxon>Gammaproteobacteria</taxon>
        <taxon>Steroidobacterales</taxon>
        <taxon>Steroidobacteraceae</taxon>
        <taxon>Steroidobacter</taxon>
    </lineage>
</organism>
<accession>A0ABV8T3X9</accession>
<keyword evidence="2" id="KW-0805">Transcription regulation</keyword>
<dbReference type="EMBL" id="JBHSDU010000015">
    <property type="protein sequence ID" value="MFC4313409.1"/>
    <property type="molecule type" value="Genomic_DNA"/>
</dbReference>
<comment type="caution">
    <text evidence="5">The sequence shown here is derived from an EMBL/GenBank/DDBJ whole genome shotgun (WGS) entry which is preliminary data.</text>
</comment>